<comment type="catalytic activity">
    <reaction evidence="23 27">
        <text>L-tyrosyl-[protein] + ATP = O-phospho-L-tyrosyl-[protein] + ADP + H(+)</text>
        <dbReference type="Rhea" id="RHEA:10596"/>
        <dbReference type="Rhea" id="RHEA-COMP:10136"/>
        <dbReference type="Rhea" id="RHEA-COMP:20101"/>
        <dbReference type="ChEBI" id="CHEBI:15378"/>
        <dbReference type="ChEBI" id="CHEBI:30616"/>
        <dbReference type="ChEBI" id="CHEBI:46858"/>
        <dbReference type="ChEBI" id="CHEBI:61978"/>
        <dbReference type="ChEBI" id="CHEBI:456216"/>
        <dbReference type="EC" id="2.7.10.2"/>
    </reaction>
</comment>
<feature type="domain" description="L-type lectin-like" evidence="32">
    <location>
        <begin position="327"/>
        <end position="548"/>
    </location>
</feature>
<dbReference type="Pfam" id="PF07714">
    <property type="entry name" value="PK_Tyr_Ser-Thr"/>
    <property type="match status" value="1"/>
</dbReference>
<dbReference type="InterPro" id="IPR001245">
    <property type="entry name" value="Ser-Thr/Tyr_kinase_cat_dom"/>
</dbReference>
<dbReference type="GO" id="GO:0004715">
    <property type="term" value="F:non-membrane spanning protein tyrosine kinase activity"/>
    <property type="evidence" value="ECO:0007669"/>
    <property type="project" value="UniProtKB-EC"/>
</dbReference>
<dbReference type="GO" id="GO:0006888">
    <property type="term" value="P:endoplasmic reticulum to Golgi vesicle-mediated transport"/>
    <property type="evidence" value="ECO:0007669"/>
    <property type="project" value="TreeGrafter"/>
</dbReference>
<keyword evidence="21" id="KW-1015">Disulfide bond</keyword>
<dbReference type="InterPro" id="IPR036028">
    <property type="entry name" value="SH3-like_dom_sf"/>
</dbReference>
<evidence type="ECO:0000313" key="34">
    <source>
        <dbReference type="Proteomes" id="UP000030759"/>
    </source>
</evidence>
<keyword evidence="20 27" id="KW-0829">Tyrosine-protein kinase</keyword>
<keyword evidence="18" id="KW-0770">Synapse</keyword>
<dbReference type="GO" id="GO:0045202">
    <property type="term" value="C:synapse"/>
    <property type="evidence" value="ECO:0007669"/>
    <property type="project" value="UniProtKB-SubCell"/>
</dbReference>
<accession>A0A061I6D6</accession>
<dbReference type="Pfam" id="PF05835">
    <property type="entry name" value="Synaphin"/>
    <property type="match status" value="1"/>
</dbReference>
<dbReference type="PROSITE" id="PS50001">
    <property type="entry name" value="SH2"/>
    <property type="match status" value="1"/>
</dbReference>
<dbReference type="FunFam" id="2.60.120.200:FF:000028">
    <property type="entry name" value="Blast:Protein ERGIC-53"/>
    <property type="match status" value="1"/>
</dbReference>
<dbReference type="AlphaFoldDB" id="A0A061I6D6"/>
<dbReference type="CDD" id="cd22809">
    <property type="entry name" value="Complexin_NTD_CPLX_III_IV"/>
    <property type="match status" value="1"/>
</dbReference>
<comment type="similarity">
    <text evidence="3">Belongs to the complexin/synaphin family.</text>
</comment>
<evidence type="ECO:0000256" key="2">
    <source>
        <dbReference type="ARBA" id="ARBA00004496"/>
    </source>
</evidence>
<dbReference type="Pfam" id="PF03388">
    <property type="entry name" value="Lectin_leg-like"/>
    <property type="match status" value="1"/>
</dbReference>
<feature type="transmembrane region" description="Helical" evidence="28">
    <location>
        <begin position="737"/>
        <end position="755"/>
    </location>
</feature>
<evidence type="ECO:0000256" key="21">
    <source>
        <dbReference type="ARBA" id="ARBA00023157"/>
    </source>
</evidence>
<keyword evidence="5" id="KW-0813">Transport</keyword>
<comment type="subcellular location">
    <subcellularLocation>
        <location evidence="2">Cytoplasm</location>
    </subcellularLocation>
    <subcellularLocation>
        <location evidence="1">Endoplasmic reticulum-Golgi intermediate compartment membrane</location>
        <topology evidence="1">Single-pass type I membrane protein</topology>
    </subcellularLocation>
    <subcellularLocation>
        <location evidence="22">Synapse</location>
    </subcellularLocation>
</comment>
<dbReference type="PROSITE" id="PS50002">
    <property type="entry name" value="SH3"/>
    <property type="match status" value="1"/>
</dbReference>
<dbReference type="GO" id="GO:0019905">
    <property type="term" value="F:syntaxin binding"/>
    <property type="evidence" value="ECO:0007669"/>
    <property type="project" value="InterPro"/>
</dbReference>
<dbReference type="InterPro" id="IPR001452">
    <property type="entry name" value="SH3_domain"/>
</dbReference>
<reference evidence="34" key="1">
    <citation type="journal article" date="2013" name="Nat. Biotechnol.">
        <title>Chinese hamster genome sequenced from sorted chromosomes.</title>
        <authorList>
            <person name="Brinkrolf K."/>
            <person name="Rupp O."/>
            <person name="Laux H."/>
            <person name="Kollin F."/>
            <person name="Ernst W."/>
            <person name="Linke B."/>
            <person name="Kofler R."/>
            <person name="Romand S."/>
            <person name="Hesse F."/>
            <person name="Budach W.E."/>
            <person name="Galosy S."/>
            <person name="Muller D."/>
            <person name="Noll T."/>
            <person name="Wienberg J."/>
            <person name="Jostock T."/>
            <person name="Leonard M."/>
            <person name="Grillari J."/>
            <person name="Tauch A."/>
            <person name="Goesmann A."/>
            <person name="Helk B."/>
            <person name="Mott J.E."/>
            <person name="Puhler A."/>
            <person name="Borth N."/>
        </authorList>
    </citation>
    <scope>NUCLEOTIDE SEQUENCE [LARGE SCALE GENOMIC DNA]</scope>
    <source>
        <strain evidence="34">17A/GY</strain>
    </source>
</reference>
<dbReference type="FunFam" id="2.30.30.40:FF:000146">
    <property type="entry name" value="Tyrosine-protein kinase"/>
    <property type="match status" value="1"/>
</dbReference>
<keyword evidence="13" id="KW-0532">Neurotransmitter transport</keyword>
<protein>
    <recommendedName>
        <fullName evidence="27">Tyrosine-protein kinase</fullName>
        <ecNumber evidence="27">2.7.10.2</ecNumber>
    </recommendedName>
</protein>
<evidence type="ECO:0000256" key="17">
    <source>
        <dbReference type="ARBA" id="ARBA00022999"/>
    </source>
</evidence>
<keyword evidence="15 26" id="KW-0067">ATP-binding</keyword>
<evidence type="ECO:0000259" key="30">
    <source>
        <dbReference type="PROSITE" id="PS50002"/>
    </source>
</evidence>
<dbReference type="InterPro" id="IPR008849">
    <property type="entry name" value="Synaphin"/>
</dbReference>
<evidence type="ECO:0000256" key="19">
    <source>
        <dbReference type="ARBA" id="ARBA00023136"/>
    </source>
</evidence>
<feature type="domain" description="SH3" evidence="30">
    <location>
        <begin position="29"/>
        <end position="90"/>
    </location>
</feature>
<dbReference type="SMART" id="SM00326">
    <property type="entry name" value="SH3"/>
    <property type="match status" value="1"/>
</dbReference>
<gene>
    <name evidence="33" type="ORF">H671_4g12562</name>
</gene>
<dbReference type="SUPFAM" id="SSF56112">
    <property type="entry name" value="Protein kinase-like (PK-like)"/>
    <property type="match status" value="1"/>
</dbReference>
<evidence type="ECO:0000259" key="29">
    <source>
        <dbReference type="PROSITE" id="PS50001"/>
    </source>
</evidence>
<dbReference type="GO" id="GO:0005537">
    <property type="term" value="F:D-mannose binding"/>
    <property type="evidence" value="ECO:0007669"/>
    <property type="project" value="TreeGrafter"/>
</dbReference>
<evidence type="ECO:0000259" key="31">
    <source>
        <dbReference type="PROSITE" id="PS50011"/>
    </source>
</evidence>
<evidence type="ECO:0000256" key="18">
    <source>
        <dbReference type="ARBA" id="ARBA00023018"/>
    </source>
</evidence>
<comment type="similarity">
    <text evidence="27">Belongs to the protein kinase superfamily. Tyr protein kinase family.</text>
</comment>
<evidence type="ECO:0000256" key="15">
    <source>
        <dbReference type="ARBA" id="ARBA00022840"/>
    </source>
</evidence>
<evidence type="ECO:0000256" key="22">
    <source>
        <dbReference type="ARBA" id="ARBA00034103"/>
    </source>
</evidence>
<feature type="non-terminal residue" evidence="33">
    <location>
        <position position="1"/>
    </location>
</feature>
<evidence type="ECO:0000259" key="32">
    <source>
        <dbReference type="PROSITE" id="PS51328"/>
    </source>
</evidence>
<dbReference type="SUPFAM" id="SSF49899">
    <property type="entry name" value="Concanavalin A-like lectins/glucanases"/>
    <property type="match status" value="1"/>
</dbReference>
<keyword evidence="10" id="KW-0732">Signal</keyword>
<feature type="binding site" evidence="26">
    <location>
        <position position="242"/>
    </location>
    <ligand>
        <name>ATP</name>
        <dbReference type="ChEBI" id="CHEBI:30616"/>
    </ligand>
</feature>
<evidence type="ECO:0000256" key="8">
    <source>
        <dbReference type="ARBA" id="ARBA00022679"/>
    </source>
</evidence>
<dbReference type="InterPro" id="IPR000980">
    <property type="entry name" value="SH2"/>
</dbReference>
<keyword evidence="6" id="KW-0268">Exocytosis</keyword>
<keyword evidence="8 27" id="KW-0808">Transferase</keyword>
<dbReference type="FunFam" id="3.30.505.10:FF:000023">
    <property type="entry name" value="Tyrosine-protein kinase"/>
    <property type="match status" value="1"/>
</dbReference>
<dbReference type="SUPFAM" id="SSF55550">
    <property type="entry name" value="SH2 domain"/>
    <property type="match status" value="1"/>
</dbReference>
<evidence type="ECO:0000256" key="7">
    <source>
        <dbReference type="ARBA" id="ARBA00022490"/>
    </source>
</evidence>
<dbReference type="CDD" id="cd09937">
    <property type="entry name" value="SH2_csk_like"/>
    <property type="match status" value="1"/>
</dbReference>
<evidence type="ECO:0000256" key="20">
    <source>
        <dbReference type="ARBA" id="ARBA00023137"/>
    </source>
</evidence>
<evidence type="ECO:0000256" key="24">
    <source>
        <dbReference type="PROSITE-ProRule" id="PRU00191"/>
    </source>
</evidence>
<dbReference type="InterPro" id="IPR013320">
    <property type="entry name" value="ConA-like_dom_sf"/>
</dbReference>
<evidence type="ECO:0000256" key="10">
    <source>
        <dbReference type="ARBA" id="ARBA00022729"/>
    </source>
</evidence>
<dbReference type="InterPro" id="IPR005052">
    <property type="entry name" value="Lectin_leg"/>
</dbReference>
<evidence type="ECO:0000256" key="26">
    <source>
        <dbReference type="PROSITE-ProRule" id="PRU10141"/>
    </source>
</evidence>
<dbReference type="SUPFAM" id="SSF50044">
    <property type="entry name" value="SH3-domain"/>
    <property type="match status" value="1"/>
</dbReference>
<dbReference type="PROSITE" id="PS51328">
    <property type="entry name" value="L_LECTIN_LIKE"/>
    <property type="match status" value="1"/>
</dbReference>
<dbReference type="InterPro" id="IPR017441">
    <property type="entry name" value="Protein_kinase_ATP_BS"/>
</dbReference>
<evidence type="ECO:0000313" key="33">
    <source>
        <dbReference type="EMBL" id="ERE75530.1"/>
    </source>
</evidence>
<dbReference type="SMART" id="SM00252">
    <property type="entry name" value="SH2"/>
    <property type="match status" value="1"/>
</dbReference>
<feature type="domain" description="Protein kinase" evidence="31">
    <location>
        <begin position="215"/>
        <end position="616"/>
    </location>
</feature>
<dbReference type="FunFam" id="3.30.200.20:FF:000053">
    <property type="entry name" value="Tyrosine-protein kinase"/>
    <property type="match status" value="1"/>
</dbReference>
<dbReference type="GO" id="GO:0000139">
    <property type="term" value="C:Golgi membrane"/>
    <property type="evidence" value="ECO:0007669"/>
    <property type="project" value="TreeGrafter"/>
</dbReference>
<keyword evidence="9 28" id="KW-0812">Transmembrane</keyword>
<evidence type="ECO:0000256" key="16">
    <source>
        <dbReference type="ARBA" id="ARBA00022989"/>
    </source>
</evidence>
<dbReference type="GO" id="GO:0006887">
    <property type="term" value="P:exocytosis"/>
    <property type="evidence" value="ECO:0007669"/>
    <property type="project" value="UniProtKB-KW"/>
</dbReference>
<keyword evidence="7" id="KW-0963">Cytoplasm</keyword>
<keyword evidence="16 28" id="KW-1133">Transmembrane helix</keyword>
<evidence type="ECO:0000256" key="28">
    <source>
        <dbReference type="SAM" id="Phobius"/>
    </source>
</evidence>
<dbReference type="Gene3D" id="2.30.30.40">
    <property type="entry name" value="SH3 Domains"/>
    <property type="match status" value="1"/>
</dbReference>
<keyword evidence="4 25" id="KW-0728">SH3 domain</keyword>
<dbReference type="Proteomes" id="UP000030759">
    <property type="component" value="Unassembled WGS sequence"/>
</dbReference>
<evidence type="ECO:0000256" key="11">
    <source>
        <dbReference type="ARBA" id="ARBA00022734"/>
    </source>
</evidence>
<evidence type="ECO:0000256" key="5">
    <source>
        <dbReference type="ARBA" id="ARBA00022448"/>
    </source>
</evidence>
<dbReference type="PANTHER" id="PTHR12223:SF31">
    <property type="entry name" value="PROTEIN ERGIC-53-LIKE"/>
    <property type="match status" value="1"/>
</dbReference>
<keyword evidence="19 28" id="KW-0472">Membrane</keyword>
<proteinExistence type="inferred from homology"/>
<evidence type="ECO:0000256" key="9">
    <source>
        <dbReference type="ARBA" id="ARBA00022692"/>
    </source>
</evidence>
<dbReference type="GO" id="GO:0005524">
    <property type="term" value="F:ATP binding"/>
    <property type="evidence" value="ECO:0007669"/>
    <property type="project" value="UniProtKB-UniRule"/>
</dbReference>
<feature type="domain" description="SH2" evidence="29">
    <location>
        <begin position="102"/>
        <end position="191"/>
    </location>
</feature>
<evidence type="ECO:0000256" key="25">
    <source>
        <dbReference type="PROSITE-ProRule" id="PRU00192"/>
    </source>
</evidence>
<dbReference type="InterPro" id="IPR036860">
    <property type="entry name" value="SH2_dom_sf"/>
</dbReference>
<evidence type="ECO:0000256" key="4">
    <source>
        <dbReference type="ARBA" id="ARBA00022443"/>
    </source>
</evidence>
<keyword evidence="12 26" id="KW-0547">Nucleotide-binding</keyword>
<dbReference type="InterPro" id="IPR000719">
    <property type="entry name" value="Prot_kinase_dom"/>
</dbReference>
<dbReference type="Pfam" id="PF00018">
    <property type="entry name" value="SH3_1"/>
    <property type="match status" value="1"/>
</dbReference>
<keyword evidence="17 24" id="KW-0727">SH2 domain</keyword>
<dbReference type="EMBL" id="KE675422">
    <property type="protein sequence ID" value="ERE75530.1"/>
    <property type="molecule type" value="Genomic_DNA"/>
</dbReference>
<dbReference type="GO" id="GO:0030134">
    <property type="term" value="C:COPII-coated ER to Golgi transport vesicle"/>
    <property type="evidence" value="ECO:0007669"/>
    <property type="project" value="TreeGrafter"/>
</dbReference>
<dbReference type="PROSITE" id="PS50011">
    <property type="entry name" value="PROTEIN_KINASE_DOM"/>
    <property type="match status" value="1"/>
</dbReference>
<sequence length="952" mass="106356">PTDPQTPAEAGNQVESGLCYNCNFKAAWPSGTECIAKYNFHGTAEQDLPFCKGDVLTIVAVTKDPNWYKAKNKVGREGIIPANYVQKREGVKAGTKLSLMPWFHGKITREQAERLLYPPETGLFLVRESTNYPGDYTLCVSCEGKVEHYRIMYHASKLSIDEEVYFENLMQLVEHYTTDADGLCTRLIKPKVMEGTVAAQDEFYRSGWALNMKELKLLQTIGKGEFGDVMLGDYRGNKVAVKCIKNDATAQAFLAEASVMTQLRHSNLVQLLGVIVEEKGGLYIVTEYMAKISSFAMLGTRGPSTSLCLLFPLLALYSAEMSHPPQRRFEYKLSFKGPRLAVPGAGIPFWSHHGDAIPGLEEVRLAPSMKNRSGAVWSKISVSFPAWEVEMQMRVTGPGRQGALGMAMWYIQDRGQISSVPEGLVSWDGIKIFFDSSATDVQNSPAIRVLASDGHGLQEQYGDGTVQELGSCHRDFRNWPYPFRARITYWRQRLRVSLSGGLTPNDPEEVCVNVEPLLLAPGGFFGVSAATSTLADDHDVLSFLTYSLREPGPEVAPQTFMEKEQFRLARKLEGLQASLALSTSKDSIQPLDSKAQEEGERFFDLEDTLGRQSQILQALQALSRQLDQAEKQWKQQLGSTVQVRPEGGWNTAQVDTLLYGQRTLLQALQEMRKAAAQMASGAQVFYLPVGTKHHFFELDQILSLLQKDLRGLVKMTAKAPRPSGWLLGTSSCLHTSIFLFVLLIQTVGFFCYMNFSRQELDNRFKEYLSTGSPPLEPALPIPRTLGALRRQPGPHSSRNRVRADKKAKGQYSTWHMANLHEMLTTIVILLNPCSFVSCKVSAPLYKRGRMERDAQFTQRKAERATLRSHFRDKYRLPKNETDESQIQLAGGDVELPRELAKMIEEDTEEEEDKASVLGQLASLPGLDLSSLKDKAQTTLGDLKQSAEKCHIM</sequence>
<keyword evidence="11" id="KW-0430">Lectin</keyword>
<evidence type="ECO:0000256" key="12">
    <source>
        <dbReference type="ARBA" id="ARBA00022741"/>
    </source>
</evidence>
<dbReference type="PANTHER" id="PTHR12223">
    <property type="entry name" value="VESICULAR MANNOSE-BINDING LECTIN"/>
    <property type="match status" value="1"/>
</dbReference>
<evidence type="ECO:0000256" key="3">
    <source>
        <dbReference type="ARBA" id="ARBA00005396"/>
    </source>
</evidence>
<evidence type="ECO:0000256" key="1">
    <source>
        <dbReference type="ARBA" id="ARBA00004151"/>
    </source>
</evidence>
<dbReference type="CDD" id="cd11769">
    <property type="entry name" value="SH3_CSK"/>
    <property type="match status" value="1"/>
</dbReference>
<dbReference type="Gene3D" id="3.30.505.10">
    <property type="entry name" value="SH2 domain"/>
    <property type="match status" value="1"/>
</dbReference>
<organism evidence="33 34">
    <name type="scientific">Cricetulus griseus</name>
    <name type="common">Chinese hamster</name>
    <name type="synonym">Cricetulus barabensis griseus</name>
    <dbReference type="NCBI Taxonomy" id="10029"/>
    <lineage>
        <taxon>Eukaryota</taxon>
        <taxon>Metazoa</taxon>
        <taxon>Chordata</taxon>
        <taxon>Craniata</taxon>
        <taxon>Vertebrata</taxon>
        <taxon>Euteleostomi</taxon>
        <taxon>Mammalia</taxon>
        <taxon>Eutheria</taxon>
        <taxon>Euarchontoglires</taxon>
        <taxon>Glires</taxon>
        <taxon>Rodentia</taxon>
        <taxon>Myomorpha</taxon>
        <taxon>Muroidea</taxon>
        <taxon>Cricetidae</taxon>
        <taxon>Cricetinae</taxon>
        <taxon>Cricetulus</taxon>
    </lineage>
</organism>
<evidence type="ECO:0000256" key="6">
    <source>
        <dbReference type="ARBA" id="ARBA00022483"/>
    </source>
</evidence>
<evidence type="ECO:0000256" key="27">
    <source>
        <dbReference type="RuleBase" id="RU362096"/>
    </source>
</evidence>
<dbReference type="Pfam" id="PF00017">
    <property type="entry name" value="SH2"/>
    <property type="match status" value="1"/>
</dbReference>
<name>A0A061I6D6_CRIGR</name>
<dbReference type="InterPro" id="IPR011009">
    <property type="entry name" value="Kinase-like_dom_sf"/>
</dbReference>
<dbReference type="GO" id="GO:0005789">
    <property type="term" value="C:endoplasmic reticulum membrane"/>
    <property type="evidence" value="ECO:0007669"/>
    <property type="project" value="TreeGrafter"/>
</dbReference>
<dbReference type="InterPro" id="IPR051136">
    <property type="entry name" value="Intracellular_Lectin-GPT"/>
</dbReference>
<dbReference type="InterPro" id="IPR035027">
    <property type="entry name" value="Csk-like_SH2"/>
</dbReference>
<evidence type="ECO:0000256" key="13">
    <source>
        <dbReference type="ARBA" id="ARBA00022775"/>
    </source>
</evidence>
<dbReference type="GO" id="GO:0006836">
    <property type="term" value="P:neurotransmitter transport"/>
    <property type="evidence" value="ECO:0007669"/>
    <property type="project" value="UniProtKB-KW"/>
</dbReference>
<evidence type="ECO:0000256" key="23">
    <source>
        <dbReference type="ARBA" id="ARBA00051245"/>
    </source>
</evidence>
<dbReference type="Gene3D" id="2.60.120.200">
    <property type="match status" value="1"/>
</dbReference>
<dbReference type="Gene3D" id="3.30.200.20">
    <property type="entry name" value="Phosphorylase Kinase, domain 1"/>
    <property type="match status" value="1"/>
</dbReference>
<dbReference type="PRINTS" id="PR00401">
    <property type="entry name" value="SH2DOMAIN"/>
</dbReference>
<keyword evidence="14 27" id="KW-0418">Kinase</keyword>
<dbReference type="PROSITE" id="PS00107">
    <property type="entry name" value="PROTEIN_KINASE_ATP"/>
    <property type="match status" value="1"/>
</dbReference>
<evidence type="ECO:0000256" key="14">
    <source>
        <dbReference type="ARBA" id="ARBA00022777"/>
    </source>
</evidence>
<dbReference type="GO" id="GO:0033116">
    <property type="term" value="C:endoplasmic reticulum-Golgi intermediate compartment membrane"/>
    <property type="evidence" value="ECO:0007669"/>
    <property type="project" value="UniProtKB-SubCell"/>
</dbReference>
<dbReference type="EC" id="2.7.10.2" evidence="27"/>